<accession>A0A8S3XCW1</accession>
<name>A0A8S3XCW1_PARAO</name>
<evidence type="ECO:0000313" key="2">
    <source>
        <dbReference type="EMBL" id="CAG5017341.1"/>
    </source>
</evidence>
<keyword evidence="3" id="KW-1185">Reference proteome</keyword>
<feature type="compositionally biased region" description="Acidic residues" evidence="1">
    <location>
        <begin position="23"/>
        <end position="33"/>
    </location>
</feature>
<proteinExistence type="predicted"/>
<feature type="region of interest" description="Disordered" evidence="1">
    <location>
        <begin position="47"/>
        <end position="81"/>
    </location>
</feature>
<comment type="caution">
    <text evidence="2">The sequence shown here is derived from an EMBL/GenBank/DDBJ whole genome shotgun (WGS) entry which is preliminary data.</text>
</comment>
<feature type="compositionally biased region" description="Polar residues" evidence="1">
    <location>
        <begin position="54"/>
        <end position="81"/>
    </location>
</feature>
<dbReference type="OrthoDB" id="6770266at2759"/>
<gene>
    <name evidence="2" type="ORF">PAPOLLO_LOCUS16655</name>
</gene>
<sequence>MASSRQLRTDEIASFLENTSDSETCDTDSGEEDCMTYDEVRSDVEDEVVDSLECSNESASQETLQNDDTSIESTNTDIPQS</sequence>
<dbReference type="AlphaFoldDB" id="A0A8S3XCW1"/>
<protein>
    <submittedName>
        <fullName evidence="2">(apollo) hypothetical protein</fullName>
    </submittedName>
</protein>
<organism evidence="2 3">
    <name type="scientific">Parnassius apollo</name>
    <name type="common">Apollo butterfly</name>
    <name type="synonym">Papilio apollo</name>
    <dbReference type="NCBI Taxonomy" id="110799"/>
    <lineage>
        <taxon>Eukaryota</taxon>
        <taxon>Metazoa</taxon>
        <taxon>Ecdysozoa</taxon>
        <taxon>Arthropoda</taxon>
        <taxon>Hexapoda</taxon>
        <taxon>Insecta</taxon>
        <taxon>Pterygota</taxon>
        <taxon>Neoptera</taxon>
        <taxon>Endopterygota</taxon>
        <taxon>Lepidoptera</taxon>
        <taxon>Glossata</taxon>
        <taxon>Ditrysia</taxon>
        <taxon>Papilionoidea</taxon>
        <taxon>Papilionidae</taxon>
        <taxon>Parnassiinae</taxon>
        <taxon>Parnassini</taxon>
        <taxon>Parnassius</taxon>
        <taxon>Parnassius</taxon>
    </lineage>
</organism>
<reference evidence="2" key="1">
    <citation type="submission" date="2021-04" db="EMBL/GenBank/DDBJ databases">
        <authorList>
            <person name="Tunstrom K."/>
        </authorList>
    </citation>
    <scope>NUCLEOTIDE SEQUENCE</scope>
</reference>
<feature type="region of interest" description="Disordered" evidence="1">
    <location>
        <begin position="1"/>
        <end position="33"/>
    </location>
</feature>
<dbReference type="EMBL" id="CAJQZP010001124">
    <property type="protein sequence ID" value="CAG5017341.1"/>
    <property type="molecule type" value="Genomic_DNA"/>
</dbReference>
<evidence type="ECO:0000313" key="3">
    <source>
        <dbReference type="Proteomes" id="UP000691718"/>
    </source>
</evidence>
<evidence type="ECO:0000256" key="1">
    <source>
        <dbReference type="SAM" id="MobiDB-lite"/>
    </source>
</evidence>
<dbReference type="Proteomes" id="UP000691718">
    <property type="component" value="Unassembled WGS sequence"/>
</dbReference>